<dbReference type="SUPFAM" id="SSF53335">
    <property type="entry name" value="S-adenosyl-L-methionine-dependent methyltransferases"/>
    <property type="match status" value="1"/>
</dbReference>
<organism evidence="7 8">
    <name type="scientific">Acinetobacter tandoii</name>
    <dbReference type="NCBI Taxonomy" id="202954"/>
    <lineage>
        <taxon>Bacteria</taxon>
        <taxon>Pseudomonadati</taxon>
        <taxon>Pseudomonadota</taxon>
        <taxon>Gammaproteobacteria</taxon>
        <taxon>Moraxellales</taxon>
        <taxon>Moraxellaceae</taxon>
        <taxon>Acinetobacter</taxon>
    </lineage>
</organism>
<comment type="catalytic activity">
    <reaction evidence="5">
        <text>phosphoethanolamine + S-adenosyl-L-methionine = N-methylethanolamine phosphate + S-adenosyl-L-homocysteine + H(+)</text>
        <dbReference type="Rhea" id="RHEA:20365"/>
        <dbReference type="ChEBI" id="CHEBI:15378"/>
        <dbReference type="ChEBI" id="CHEBI:57781"/>
        <dbReference type="ChEBI" id="CHEBI:57856"/>
        <dbReference type="ChEBI" id="CHEBI:58190"/>
        <dbReference type="ChEBI" id="CHEBI:59789"/>
        <dbReference type="EC" id="2.1.1.103"/>
    </reaction>
    <physiologicalReaction direction="left-to-right" evidence="5">
        <dbReference type="Rhea" id="RHEA:20366"/>
    </physiologicalReaction>
</comment>
<dbReference type="PANTHER" id="PTHR44307:SF2">
    <property type="entry name" value="PHOSPHOETHANOLAMINE METHYLTRANSFERASE ISOFORM X1"/>
    <property type="match status" value="1"/>
</dbReference>
<proteinExistence type="predicted"/>
<dbReference type="EMBL" id="VXLD01000003">
    <property type="protein sequence ID" value="KAB1856765.1"/>
    <property type="molecule type" value="Genomic_DNA"/>
</dbReference>
<dbReference type="GO" id="GO:0000234">
    <property type="term" value="F:phosphoethanolamine N-methyltransferase activity"/>
    <property type="evidence" value="ECO:0007669"/>
    <property type="project" value="UniProtKB-EC"/>
</dbReference>
<dbReference type="InterPro" id="IPR029063">
    <property type="entry name" value="SAM-dependent_MTases_sf"/>
</dbReference>
<keyword evidence="3 7" id="KW-0808">Transferase</keyword>
<gene>
    <name evidence="7" type="ORF">F4W09_07230</name>
</gene>
<comment type="pathway">
    <text evidence="4">Phospholipid metabolism.</text>
</comment>
<evidence type="ECO:0000256" key="4">
    <source>
        <dbReference type="ARBA" id="ARBA00025707"/>
    </source>
</evidence>
<keyword evidence="2 7" id="KW-0489">Methyltransferase</keyword>
<comment type="caution">
    <text evidence="7">The sequence shown here is derived from an EMBL/GenBank/DDBJ whole genome shotgun (WGS) entry which is preliminary data.</text>
</comment>
<evidence type="ECO:0000313" key="7">
    <source>
        <dbReference type="EMBL" id="KAB1856765.1"/>
    </source>
</evidence>
<dbReference type="InterPro" id="IPR041698">
    <property type="entry name" value="Methyltransf_25"/>
</dbReference>
<dbReference type="AlphaFoldDB" id="A0A5N4WQ16"/>
<protein>
    <submittedName>
        <fullName evidence="7">Class I SAM-dependent methyltransferase</fullName>
    </submittedName>
</protein>
<evidence type="ECO:0000256" key="3">
    <source>
        <dbReference type="ARBA" id="ARBA00022679"/>
    </source>
</evidence>
<evidence type="ECO:0000259" key="6">
    <source>
        <dbReference type="Pfam" id="PF13649"/>
    </source>
</evidence>
<dbReference type="Pfam" id="PF13649">
    <property type="entry name" value="Methyltransf_25"/>
    <property type="match status" value="1"/>
</dbReference>
<comment type="pathway">
    <text evidence="1">Lipid metabolism.</text>
</comment>
<sequence length="279" mass="31490">MKWLQQLRTEVYQHKYAINAKLLGDSSELAWSNLGYWSETHQTYPDACRALADHLAHNVQLTTSDHVLDLGCGQGASLLHWQQQYQIQHIEAVELQPKYIQKIQTAIPQLKAIHGHSFLNLKQISFQQAFDVVLCIDAAYHSSLNSFLNSVAPVLNSKGRLGFHYLILSPKFLNLNVAEKIQLALLLKAADVNLKNLSDEVAVQQQLVQAGFEQIQIEDFSEAVLGGFSQYIQQQTIAPQTEAQYTAFDVMKIQLTAKLCQKLWTQGVVQYVQVTAQKK</sequence>
<evidence type="ECO:0000256" key="2">
    <source>
        <dbReference type="ARBA" id="ARBA00022603"/>
    </source>
</evidence>
<dbReference type="Proteomes" id="UP000325788">
    <property type="component" value="Unassembled WGS sequence"/>
</dbReference>
<accession>A0A5N4WQ16</accession>
<reference evidence="7 8" key="1">
    <citation type="submission" date="2019-09" db="EMBL/GenBank/DDBJ databases">
        <title>Draft genome sequence of Acinetobacter tandoii W4-4-4 isolated from environmental water sample.</title>
        <authorList>
            <person name="Wee S.K."/>
            <person name="Yan B."/>
            <person name="Mustaffa S.B."/>
            <person name="Yap E.P.H."/>
        </authorList>
    </citation>
    <scope>NUCLEOTIDE SEQUENCE [LARGE SCALE GENOMIC DNA]</scope>
    <source>
        <strain evidence="7 8">W4-4-4</strain>
    </source>
</reference>
<evidence type="ECO:0000313" key="8">
    <source>
        <dbReference type="Proteomes" id="UP000325788"/>
    </source>
</evidence>
<name>A0A5N4WQ16_9GAMM</name>
<feature type="domain" description="Methyltransferase" evidence="6">
    <location>
        <begin position="67"/>
        <end position="159"/>
    </location>
</feature>
<evidence type="ECO:0000256" key="1">
    <source>
        <dbReference type="ARBA" id="ARBA00005189"/>
    </source>
</evidence>
<dbReference type="PANTHER" id="PTHR44307">
    <property type="entry name" value="PHOSPHOETHANOLAMINE METHYLTRANSFERASE"/>
    <property type="match status" value="1"/>
</dbReference>
<evidence type="ECO:0000256" key="5">
    <source>
        <dbReference type="ARBA" id="ARBA00047622"/>
    </source>
</evidence>
<dbReference type="GO" id="GO:0032259">
    <property type="term" value="P:methylation"/>
    <property type="evidence" value="ECO:0007669"/>
    <property type="project" value="UniProtKB-KW"/>
</dbReference>
<dbReference type="Gene3D" id="3.40.50.150">
    <property type="entry name" value="Vaccinia Virus protein VP39"/>
    <property type="match status" value="1"/>
</dbReference>
<dbReference type="RefSeq" id="WP_151504428.1">
    <property type="nucleotide sequence ID" value="NZ_VXLD01000003.1"/>
</dbReference>
<dbReference type="CDD" id="cd02440">
    <property type="entry name" value="AdoMet_MTases"/>
    <property type="match status" value="1"/>
</dbReference>